<feature type="compositionally biased region" description="Basic residues" evidence="6">
    <location>
        <begin position="247"/>
        <end position="257"/>
    </location>
</feature>
<dbReference type="CDD" id="cd09270">
    <property type="entry name" value="RNase_H2-B"/>
    <property type="match status" value="1"/>
</dbReference>
<organism evidence="9 10">
    <name type="scientific">Asparagus officinalis</name>
    <name type="common">Garden asparagus</name>
    <dbReference type="NCBI Taxonomy" id="4686"/>
    <lineage>
        <taxon>Eukaryota</taxon>
        <taxon>Viridiplantae</taxon>
        <taxon>Streptophyta</taxon>
        <taxon>Embryophyta</taxon>
        <taxon>Tracheophyta</taxon>
        <taxon>Spermatophyta</taxon>
        <taxon>Magnoliopsida</taxon>
        <taxon>Liliopsida</taxon>
        <taxon>Asparagales</taxon>
        <taxon>Asparagaceae</taxon>
        <taxon>Asparagoideae</taxon>
        <taxon>Asparagus</taxon>
    </lineage>
</organism>
<evidence type="ECO:0000256" key="1">
    <source>
        <dbReference type="ARBA" id="ARBA00004123"/>
    </source>
</evidence>
<reference evidence="10" key="1">
    <citation type="journal article" date="2017" name="Nat. Commun.">
        <title>The asparagus genome sheds light on the origin and evolution of a young Y chromosome.</title>
        <authorList>
            <person name="Harkess A."/>
            <person name="Zhou J."/>
            <person name="Xu C."/>
            <person name="Bowers J.E."/>
            <person name="Van der Hulst R."/>
            <person name="Ayyampalayam S."/>
            <person name="Mercati F."/>
            <person name="Riccardi P."/>
            <person name="McKain M.R."/>
            <person name="Kakrana A."/>
            <person name="Tang H."/>
            <person name="Ray J."/>
            <person name="Groenendijk J."/>
            <person name="Arikit S."/>
            <person name="Mathioni S.M."/>
            <person name="Nakano M."/>
            <person name="Shan H."/>
            <person name="Telgmann-Rauber A."/>
            <person name="Kanno A."/>
            <person name="Yue Z."/>
            <person name="Chen H."/>
            <person name="Li W."/>
            <person name="Chen Y."/>
            <person name="Xu X."/>
            <person name="Zhang Y."/>
            <person name="Luo S."/>
            <person name="Chen H."/>
            <person name="Gao J."/>
            <person name="Mao Z."/>
            <person name="Pires J.C."/>
            <person name="Luo M."/>
            <person name="Kudrna D."/>
            <person name="Wing R.A."/>
            <person name="Meyers B.C."/>
            <person name="Yi K."/>
            <person name="Kong H."/>
            <person name="Lavrijsen P."/>
            <person name="Sunseri F."/>
            <person name="Falavigna A."/>
            <person name="Ye Y."/>
            <person name="Leebens-Mack J.H."/>
            <person name="Chen G."/>
        </authorList>
    </citation>
    <scope>NUCLEOTIDE SEQUENCE [LARGE SCALE GENOMIC DNA]</scope>
    <source>
        <strain evidence="10">cv. DH0086</strain>
    </source>
</reference>
<dbReference type="GO" id="GO:0005654">
    <property type="term" value="C:nucleoplasm"/>
    <property type="evidence" value="ECO:0007669"/>
    <property type="project" value="TreeGrafter"/>
</dbReference>
<keyword evidence="10" id="KW-1185">Reference proteome</keyword>
<dbReference type="OrthoDB" id="29098at2759"/>
<evidence type="ECO:0000256" key="6">
    <source>
        <dbReference type="SAM" id="MobiDB-lite"/>
    </source>
</evidence>
<feature type="region of interest" description="Disordered" evidence="6">
    <location>
        <begin position="220"/>
        <end position="279"/>
    </location>
</feature>
<dbReference type="Gene3D" id="1.10.20.120">
    <property type="match status" value="1"/>
</dbReference>
<dbReference type="Gramene" id="ONK74205">
    <property type="protein sequence ID" value="ONK74205"/>
    <property type="gene ID" value="A4U43_C03F3880"/>
</dbReference>
<dbReference type="GO" id="GO:0032299">
    <property type="term" value="C:ribonuclease H2 complex"/>
    <property type="evidence" value="ECO:0007669"/>
    <property type="project" value="InterPro"/>
</dbReference>
<dbReference type="OMA" id="ANENNMA"/>
<evidence type="ECO:0000256" key="5">
    <source>
        <dbReference type="ARBA" id="ARBA00033464"/>
    </source>
</evidence>
<comment type="subcellular location">
    <subcellularLocation>
        <location evidence="1">Nucleus</location>
    </subcellularLocation>
</comment>
<dbReference type="EMBL" id="CM007383">
    <property type="protein sequence ID" value="ONK74205.1"/>
    <property type="molecule type" value="Genomic_DNA"/>
</dbReference>
<dbReference type="FunFam" id="2.20.25.530:FF:000002">
    <property type="entry name" value="Ribonuclease H2 subunit B"/>
    <property type="match status" value="1"/>
</dbReference>
<evidence type="ECO:0000256" key="3">
    <source>
        <dbReference type="ARBA" id="ARBA00023242"/>
    </source>
</evidence>
<feature type="domain" description="Ribonuclease H2 subunit B wHTH" evidence="7">
    <location>
        <begin position="84"/>
        <end position="174"/>
    </location>
</feature>
<evidence type="ECO:0000313" key="9">
    <source>
        <dbReference type="EMBL" id="ONK74205.1"/>
    </source>
</evidence>
<evidence type="ECO:0000313" key="10">
    <source>
        <dbReference type="Proteomes" id="UP000243459"/>
    </source>
</evidence>
<evidence type="ECO:0000256" key="4">
    <source>
        <dbReference type="ARBA" id="ARBA00024778"/>
    </source>
</evidence>
<dbReference type="PANTHER" id="PTHR13383">
    <property type="entry name" value="RIBONUCLEASE H2 SUBUNIT B"/>
    <property type="match status" value="1"/>
</dbReference>
<keyword evidence="3" id="KW-0539">Nucleus</keyword>
<comment type="function">
    <text evidence="4">Non catalytic subunit of RNase H2, an endonuclease that specifically degrades the RNA of RNA:DNA hybrids. Participates in DNA replication, possibly by mediating the removal of lagging-strand Okazaki fragment RNA primers during DNA replication. Mediates the excision of single ribonucleotides from DNA:RNA duplexes.</text>
</comment>
<dbReference type="InterPro" id="IPR019024">
    <property type="entry name" value="RNase_H2_suB_wHTH"/>
</dbReference>
<dbReference type="GO" id="GO:0006401">
    <property type="term" value="P:RNA catabolic process"/>
    <property type="evidence" value="ECO:0007669"/>
    <property type="project" value="TreeGrafter"/>
</dbReference>
<dbReference type="Pfam" id="PF09468">
    <property type="entry name" value="RNase_H2-Ydr279"/>
    <property type="match status" value="1"/>
</dbReference>
<dbReference type="Proteomes" id="UP000243459">
    <property type="component" value="Chromosome 3"/>
</dbReference>
<dbReference type="InterPro" id="IPR041195">
    <property type="entry name" value="Rnh202_N"/>
</dbReference>
<sequence>MTSKIYISKVESINDGDDKTAAANVENIISLRHPKSDASASYAFKNGLLQELHWFKQSYGSWFLGDYVCEDGSLYISTPVDPIFILLPIFADARMKRGTDLGVFRQLDEILYIEGYPGYRRLMSMAEDSMHLVCEVKEVGSSKFFRLDDSKVLSWLCCKVVHLKASLAKLDKNYAIQDERETLKEIVSILGEYLKDEPWLTLLCSHLKLNWQEALQNTPRNEKEPGFLEDTPMPSRPLSGKVDTAKKKSSNAKQTKKLKAETDSQNIKNMFQRVTRRRS</sequence>
<dbReference type="Gene3D" id="2.20.25.530">
    <property type="match status" value="1"/>
</dbReference>
<feature type="domain" description="Rnh202 triple barrel" evidence="8">
    <location>
        <begin position="27"/>
        <end position="81"/>
    </location>
</feature>
<dbReference type="Pfam" id="PF17745">
    <property type="entry name" value="Ydr279_N"/>
    <property type="match status" value="1"/>
</dbReference>
<name>A0A5P1F741_ASPOF</name>
<accession>A0A5P1F741</accession>
<evidence type="ECO:0000259" key="8">
    <source>
        <dbReference type="Pfam" id="PF17745"/>
    </source>
</evidence>
<dbReference type="AlphaFoldDB" id="A0A5P1F741"/>
<evidence type="ECO:0000259" key="7">
    <source>
        <dbReference type="Pfam" id="PF09468"/>
    </source>
</evidence>
<dbReference type="InterPro" id="IPR040456">
    <property type="entry name" value="RNase_H2_suB"/>
</dbReference>
<dbReference type="PANTHER" id="PTHR13383:SF11">
    <property type="entry name" value="RIBONUCLEASE H2 SUBUNIT B"/>
    <property type="match status" value="1"/>
</dbReference>
<protein>
    <recommendedName>
        <fullName evidence="2">Ribonuclease H2 subunit B</fullName>
    </recommendedName>
    <alternativeName>
        <fullName evidence="5">Ribonuclease HI subunit B</fullName>
    </alternativeName>
</protein>
<proteinExistence type="predicted"/>
<evidence type="ECO:0000256" key="2">
    <source>
        <dbReference type="ARBA" id="ARBA00019062"/>
    </source>
</evidence>
<gene>
    <name evidence="9" type="ORF">A4U43_C03F3880</name>
</gene>